<accession>A0A9W8H0F5</accession>
<evidence type="ECO:0000256" key="1">
    <source>
        <dbReference type="SAM" id="MobiDB-lite"/>
    </source>
</evidence>
<evidence type="ECO:0000313" key="3">
    <source>
        <dbReference type="EMBL" id="KAJ2757141.1"/>
    </source>
</evidence>
<feature type="region of interest" description="Disordered" evidence="1">
    <location>
        <begin position="490"/>
        <end position="532"/>
    </location>
</feature>
<feature type="signal peptide" evidence="2">
    <location>
        <begin position="1"/>
        <end position="24"/>
    </location>
</feature>
<feature type="compositionally biased region" description="Acidic residues" evidence="1">
    <location>
        <begin position="255"/>
        <end position="273"/>
    </location>
</feature>
<evidence type="ECO:0000313" key="4">
    <source>
        <dbReference type="Proteomes" id="UP001140011"/>
    </source>
</evidence>
<comment type="caution">
    <text evidence="3">The sequence shown here is derived from an EMBL/GenBank/DDBJ whole genome shotgun (WGS) entry which is preliminary data.</text>
</comment>
<proteinExistence type="predicted"/>
<organism evidence="3 4">
    <name type="scientific">Coemansia pectinata</name>
    <dbReference type="NCBI Taxonomy" id="1052879"/>
    <lineage>
        <taxon>Eukaryota</taxon>
        <taxon>Fungi</taxon>
        <taxon>Fungi incertae sedis</taxon>
        <taxon>Zoopagomycota</taxon>
        <taxon>Kickxellomycotina</taxon>
        <taxon>Kickxellomycetes</taxon>
        <taxon>Kickxellales</taxon>
        <taxon>Kickxellaceae</taxon>
        <taxon>Coemansia</taxon>
    </lineage>
</organism>
<feature type="chain" id="PRO_5040738586" evidence="2">
    <location>
        <begin position="25"/>
        <end position="532"/>
    </location>
</feature>
<feature type="compositionally biased region" description="Acidic residues" evidence="1">
    <location>
        <begin position="300"/>
        <end position="311"/>
    </location>
</feature>
<feature type="compositionally biased region" description="Low complexity" evidence="1">
    <location>
        <begin position="499"/>
        <end position="532"/>
    </location>
</feature>
<feature type="compositionally biased region" description="Basic and acidic residues" evidence="1">
    <location>
        <begin position="274"/>
        <end position="292"/>
    </location>
</feature>
<dbReference type="AlphaFoldDB" id="A0A9W8H0F5"/>
<keyword evidence="2" id="KW-0732">Signal</keyword>
<dbReference type="EMBL" id="JANBUH010000006">
    <property type="protein sequence ID" value="KAJ2757141.1"/>
    <property type="molecule type" value="Genomic_DNA"/>
</dbReference>
<gene>
    <name evidence="3" type="ORF">GGI19_000293</name>
</gene>
<feature type="compositionally biased region" description="Low complexity" evidence="1">
    <location>
        <begin position="315"/>
        <end position="329"/>
    </location>
</feature>
<reference evidence="3" key="1">
    <citation type="submission" date="2022-07" db="EMBL/GenBank/DDBJ databases">
        <title>Phylogenomic reconstructions and comparative analyses of Kickxellomycotina fungi.</title>
        <authorList>
            <person name="Reynolds N.K."/>
            <person name="Stajich J.E."/>
            <person name="Barry K."/>
            <person name="Grigoriev I.V."/>
            <person name="Crous P."/>
            <person name="Smith M.E."/>
        </authorList>
    </citation>
    <scope>NUCLEOTIDE SEQUENCE</scope>
    <source>
        <strain evidence="3">BCRC 34297</strain>
    </source>
</reference>
<evidence type="ECO:0000256" key="2">
    <source>
        <dbReference type="SAM" id="SignalP"/>
    </source>
</evidence>
<keyword evidence="4" id="KW-1185">Reference proteome</keyword>
<protein>
    <submittedName>
        <fullName evidence="3">Uncharacterized protein</fullName>
    </submittedName>
</protein>
<feature type="region of interest" description="Disordered" evidence="1">
    <location>
        <begin position="178"/>
        <end position="343"/>
    </location>
</feature>
<sequence length="532" mass="57487">MQIKCTLSLLVAAMAGGLWGSSRAAGMEVDLEWDIGPGAKEITTAMSMLRFANNTAPPATEWVPLGWNYGTLSLQHRADSSSFIVMQLSPPTGLHQVLLGKLSDLSEVSYHPTGEGPSQVVLESKVDLDSSSPYYFKVEAHHDMLQNRTIYEGLYSIGNHWMYMGSLVLQHPNKRAASDSAKAGRANISESSESESKETESKREETKSKSEEVKSEGAKSDEANSDDIKTEETKIDDSNSEDAKSDGVKSKDDDSDKDQDDDAMSDKDDDDEKDDKIKNTADKARRRNEAKPSKSGQAESDSDSDSDNDSDGESKPPSSTTKPSPASSKLAKRQLESESSSQLNINSLRTTMQSAFSDFLKSGLKALKPGDKKQSVSRSKRVAVSAASKNKGLVGDDTLNLFKNGIDFPSFSVFPRLYSGVKRLEGGDPALVRAGVYKKFQLRDRLGETFFITQGRAFAYDGADSDVAVVRHYFLSSSYLVSIDGPHAAAGDDEKLKESSLSSASSSSSSPTDTESVSSTAETAVTETTILS</sequence>
<dbReference type="Proteomes" id="UP001140011">
    <property type="component" value="Unassembled WGS sequence"/>
</dbReference>
<feature type="compositionally biased region" description="Basic and acidic residues" evidence="1">
    <location>
        <begin position="194"/>
        <end position="254"/>
    </location>
</feature>
<name>A0A9W8H0F5_9FUNG</name>
<dbReference type="OrthoDB" id="5576930at2759"/>